<dbReference type="RefSeq" id="WP_125553564.1">
    <property type="nucleotide sequence ID" value="NZ_JBHSSL010000037.1"/>
</dbReference>
<keyword evidence="1" id="KW-1133">Transmembrane helix</keyword>
<gene>
    <name evidence="2" type="ORF">ACFQGP_06830</name>
</gene>
<organism evidence="2 3">
    <name type="scientific">Loigolactobacillus jiayinensis</name>
    <dbReference type="NCBI Taxonomy" id="2486016"/>
    <lineage>
        <taxon>Bacteria</taxon>
        <taxon>Bacillati</taxon>
        <taxon>Bacillota</taxon>
        <taxon>Bacilli</taxon>
        <taxon>Lactobacillales</taxon>
        <taxon>Lactobacillaceae</taxon>
        <taxon>Loigolactobacillus</taxon>
    </lineage>
</organism>
<feature type="transmembrane region" description="Helical" evidence="1">
    <location>
        <begin position="12"/>
        <end position="32"/>
    </location>
</feature>
<proteinExistence type="predicted"/>
<evidence type="ECO:0000256" key="1">
    <source>
        <dbReference type="SAM" id="Phobius"/>
    </source>
</evidence>
<protein>
    <submittedName>
        <fullName evidence="2">Uncharacterized protein</fullName>
    </submittedName>
</protein>
<sequence length="191" mass="21739">MKAKGLAKAKYWIIGGVLLVIVVLLGLSRTTLPHLGFINVRGVYIEHDNSFGKERTITVVYRNGQYASDIYGETPGGVIDEDSEWGHYEKRGNKLYRYVEKGLQGTYYNGVGYYSDIPMSWRGIDKGRSYQVTAKGLKTYYGGKAGTSLADKSDKWVYSYEEIKKGYSDDDDYQRVTPRKFDKHRNGWGNN</sequence>
<accession>A0ABW1RBN5</accession>
<dbReference type="EMBL" id="JBHSSL010000037">
    <property type="protein sequence ID" value="MFC6170290.1"/>
    <property type="molecule type" value="Genomic_DNA"/>
</dbReference>
<name>A0ABW1RBN5_9LACO</name>
<comment type="caution">
    <text evidence="2">The sequence shown here is derived from an EMBL/GenBank/DDBJ whole genome shotgun (WGS) entry which is preliminary data.</text>
</comment>
<keyword evidence="3" id="KW-1185">Reference proteome</keyword>
<evidence type="ECO:0000313" key="2">
    <source>
        <dbReference type="EMBL" id="MFC6170290.1"/>
    </source>
</evidence>
<keyword evidence="1" id="KW-0812">Transmembrane</keyword>
<reference evidence="3" key="1">
    <citation type="journal article" date="2019" name="Int. J. Syst. Evol. Microbiol.">
        <title>The Global Catalogue of Microorganisms (GCM) 10K type strain sequencing project: providing services to taxonomists for standard genome sequencing and annotation.</title>
        <authorList>
            <consortium name="The Broad Institute Genomics Platform"/>
            <consortium name="The Broad Institute Genome Sequencing Center for Infectious Disease"/>
            <person name="Wu L."/>
            <person name="Ma J."/>
        </authorList>
    </citation>
    <scope>NUCLEOTIDE SEQUENCE [LARGE SCALE GENOMIC DNA]</scope>
    <source>
        <strain evidence="3">CCM 8904</strain>
    </source>
</reference>
<dbReference type="Proteomes" id="UP001596289">
    <property type="component" value="Unassembled WGS sequence"/>
</dbReference>
<keyword evidence="1" id="KW-0472">Membrane</keyword>
<evidence type="ECO:0000313" key="3">
    <source>
        <dbReference type="Proteomes" id="UP001596289"/>
    </source>
</evidence>